<name>A0A6J1E244_MOMCH</name>
<dbReference type="AlphaFoldDB" id="A0A6J1E244"/>
<dbReference type="PANTHER" id="PTHR47303:SF1">
    <property type="entry name" value="NF-KAPPA-B INHIBITOR BETA"/>
    <property type="match status" value="1"/>
</dbReference>
<accession>A0A6J1E244</accession>
<dbReference type="RefSeq" id="XP_022159329.1">
    <property type="nucleotide sequence ID" value="XM_022303637.1"/>
</dbReference>
<evidence type="ECO:0000313" key="1">
    <source>
        <dbReference type="Proteomes" id="UP000504603"/>
    </source>
</evidence>
<dbReference type="InterPro" id="IPR002110">
    <property type="entry name" value="Ankyrin_rpt"/>
</dbReference>
<keyword evidence="1" id="KW-1185">Reference proteome</keyword>
<dbReference type="SUPFAM" id="SSF48403">
    <property type="entry name" value="Ankyrin repeat"/>
    <property type="match status" value="1"/>
</dbReference>
<dbReference type="Pfam" id="PF12796">
    <property type="entry name" value="Ank_2"/>
    <property type="match status" value="1"/>
</dbReference>
<dbReference type="KEGG" id="mcha:111025739"/>
<dbReference type="SMART" id="SM00248">
    <property type="entry name" value="ANK"/>
    <property type="match status" value="3"/>
</dbReference>
<dbReference type="OrthoDB" id="1925304at2759"/>
<evidence type="ECO:0000313" key="2">
    <source>
        <dbReference type="RefSeq" id="XP_022159329.1"/>
    </source>
</evidence>
<dbReference type="GeneID" id="111025739"/>
<dbReference type="Proteomes" id="UP000504603">
    <property type="component" value="Unplaced"/>
</dbReference>
<reference evidence="2" key="1">
    <citation type="submission" date="2025-08" db="UniProtKB">
        <authorList>
            <consortium name="RefSeq"/>
        </authorList>
    </citation>
    <scope>IDENTIFICATION</scope>
    <source>
        <strain evidence="2">OHB3-1</strain>
    </source>
</reference>
<organism evidence="1 2">
    <name type="scientific">Momordica charantia</name>
    <name type="common">Bitter gourd</name>
    <name type="synonym">Balsam pear</name>
    <dbReference type="NCBI Taxonomy" id="3673"/>
    <lineage>
        <taxon>Eukaryota</taxon>
        <taxon>Viridiplantae</taxon>
        <taxon>Streptophyta</taxon>
        <taxon>Embryophyta</taxon>
        <taxon>Tracheophyta</taxon>
        <taxon>Spermatophyta</taxon>
        <taxon>Magnoliopsida</taxon>
        <taxon>eudicotyledons</taxon>
        <taxon>Gunneridae</taxon>
        <taxon>Pentapetalae</taxon>
        <taxon>rosids</taxon>
        <taxon>fabids</taxon>
        <taxon>Cucurbitales</taxon>
        <taxon>Cucurbitaceae</taxon>
        <taxon>Momordiceae</taxon>
        <taxon>Momordica</taxon>
    </lineage>
</organism>
<dbReference type="Gene3D" id="1.25.40.20">
    <property type="entry name" value="Ankyrin repeat-containing domain"/>
    <property type="match status" value="1"/>
</dbReference>
<protein>
    <submittedName>
        <fullName evidence="2">Ankyrin repeat-containing protein ITN1-like</fullName>
    </submittedName>
</protein>
<gene>
    <name evidence="2" type="primary">LOC111025739</name>
</gene>
<dbReference type="InterPro" id="IPR036770">
    <property type="entry name" value="Ankyrin_rpt-contain_sf"/>
</dbReference>
<proteinExistence type="predicted"/>
<dbReference type="PANTHER" id="PTHR47303">
    <property type="match status" value="1"/>
</dbReference>
<sequence length="166" mass="18124">MVESWQRAQMYKAAVKGEWKTAEEMERLYPGALSMVISDTTMETPLHIATRAMKASFVEKLVQCLGEHELASKNRYGNTALCIAAAQGAVDIANILVHKCKALALIRGSGNSTPLLIAARYKRNHVVSYLLSKTPAHGFLTIHEQMELLLGAISSSLPTNEGSVKI</sequence>